<proteinExistence type="predicted"/>
<accession>A0A9X0ANH8</accession>
<dbReference type="EMBL" id="JAPEIS010000005">
    <property type="protein sequence ID" value="KAJ8065905.1"/>
    <property type="molecule type" value="Genomic_DNA"/>
</dbReference>
<evidence type="ECO:0000313" key="2">
    <source>
        <dbReference type="Proteomes" id="UP001152300"/>
    </source>
</evidence>
<organism evidence="1 2">
    <name type="scientific">Sclerotinia nivalis</name>
    <dbReference type="NCBI Taxonomy" id="352851"/>
    <lineage>
        <taxon>Eukaryota</taxon>
        <taxon>Fungi</taxon>
        <taxon>Dikarya</taxon>
        <taxon>Ascomycota</taxon>
        <taxon>Pezizomycotina</taxon>
        <taxon>Leotiomycetes</taxon>
        <taxon>Helotiales</taxon>
        <taxon>Sclerotiniaceae</taxon>
        <taxon>Sclerotinia</taxon>
    </lineage>
</organism>
<name>A0A9X0ANH8_9HELO</name>
<gene>
    <name evidence="1" type="ORF">OCU04_005006</name>
</gene>
<dbReference type="AlphaFoldDB" id="A0A9X0ANH8"/>
<protein>
    <submittedName>
        <fullName evidence="1">Uncharacterized protein</fullName>
    </submittedName>
</protein>
<reference evidence="1" key="1">
    <citation type="submission" date="2022-11" db="EMBL/GenBank/DDBJ databases">
        <title>Genome Resource of Sclerotinia nivalis Strain SnTB1, a Plant Pathogen Isolated from American Ginseng.</title>
        <authorList>
            <person name="Fan S."/>
        </authorList>
    </citation>
    <scope>NUCLEOTIDE SEQUENCE</scope>
    <source>
        <strain evidence="1">SnTB1</strain>
    </source>
</reference>
<evidence type="ECO:0000313" key="1">
    <source>
        <dbReference type="EMBL" id="KAJ8065905.1"/>
    </source>
</evidence>
<dbReference type="Proteomes" id="UP001152300">
    <property type="component" value="Unassembled WGS sequence"/>
</dbReference>
<dbReference type="OrthoDB" id="3535787at2759"/>
<keyword evidence="2" id="KW-1185">Reference proteome</keyword>
<sequence length="369" mass="42528">MENTCDYLPYNTNEDFDLKESAKYDHFEFQPLNCFINIEPQDDFSEGEVRDIIIGIEPQDNNVESKLNDFIVEYKSKYIESVVEFEAEETIVDSEPQFSILERLPHEIRQMVFVHCGRSAFCSAGQGSGLLQALRGQPLAYRHALSIFERLNSYELEARLKNDALGEDHLVDEMTRLMTVNQKELSPFSHLDLELTFYGHLVENQKHYGDFWASTPETVIFPLPNPENHLGSSTATEYLYHRENTYLNHRAKQDSLALAIIENIDKKLGVQGVILGRSKDTLSGFCMWEAPKGQFMDWSQEMIEPWALRGGFGKTFLDHENNYFELKECKRNGMFSMSNRYETKSMKCSSYMRKGIGCCVGWTGMLPSM</sequence>
<comment type="caution">
    <text evidence="1">The sequence shown here is derived from an EMBL/GenBank/DDBJ whole genome shotgun (WGS) entry which is preliminary data.</text>
</comment>